<feature type="domain" description="NUMOD4" evidence="1">
    <location>
        <begin position="3"/>
        <end position="46"/>
    </location>
</feature>
<accession>A0AAU7GZR1</accession>
<dbReference type="InterPro" id="IPR010902">
    <property type="entry name" value="NUMOD4"/>
</dbReference>
<organism evidence="2">
    <name type="scientific">Streptomyces phage Scarif</name>
    <dbReference type="NCBI Taxonomy" id="3158858"/>
    <lineage>
        <taxon>Viruses</taxon>
        <taxon>Duplodnaviria</taxon>
        <taxon>Heunggongvirae</taxon>
        <taxon>Uroviricota</taxon>
        <taxon>Caudoviricetes</taxon>
    </lineage>
</organism>
<sequence>MGEQWVEIASFPGYSVSDAGQVRNDETGHIMTRCANQGGVVHVGLTRNKTQYKRSLTLLVAEAFLPRPSFAFDTPINLDGDRWNNSVENLMWRPRWFAVKYFQQFKFGSVGSIARPIEIIETEEQFANSFEATKFLGVLDREVAMSVMTQNYVWPIYQRFRLVRM</sequence>
<proteinExistence type="predicted"/>
<evidence type="ECO:0000313" key="2">
    <source>
        <dbReference type="EMBL" id="XBM95194.1"/>
    </source>
</evidence>
<dbReference type="InterPro" id="IPR044925">
    <property type="entry name" value="His-Me_finger_sf"/>
</dbReference>
<dbReference type="Pfam" id="PF07463">
    <property type="entry name" value="NUMOD4"/>
    <property type="match status" value="1"/>
</dbReference>
<dbReference type="Gene3D" id="3.90.75.20">
    <property type="match status" value="1"/>
</dbReference>
<dbReference type="GO" id="GO:0016788">
    <property type="term" value="F:hydrolase activity, acting on ester bonds"/>
    <property type="evidence" value="ECO:0007669"/>
    <property type="project" value="InterPro"/>
</dbReference>
<keyword evidence="2" id="KW-0255">Endonuclease</keyword>
<gene>
    <name evidence="2" type="ORF">Scarif_00085</name>
</gene>
<name>A0AAU7GZR1_9CAUD</name>
<evidence type="ECO:0000259" key="1">
    <source>
        <dbReference type="Pfam" id="PF07463"/>
    </source>
</evidence>
<keyword evidence="2" id="KW-0540">Nuclease</keyword>
<dbReference type="EMBL" id="PP750868">
    <property type="protein sequence ID" value="XBM95194.1"/>
    <property type="molecule type" value="Genomic_DNA"/>
</dbReference>
<protein>
    <submittedName>
        <fullName evidence="2">HNH endonuclease</fullName>
    </submittedName>
</protein>
<reference evidence="2" key="1">
    <citation type="submission" date="2024-05" db="EMBL/GenBank/DDBJ databases">
        <title>Isolation and characterization of the new Streptomyces phages Kamino, Geonosis, Abafar and Scarif infecting a broad range of host species.</title>
        <authorList>
            <person name="Rackow B."/>
            <person name="Rolland C."/>
            <person name="Mohnen I."/>
            <person name="Wittmann J."/>
            <person name="Muesken M."/>
            <person name="Overmann J."/>
            <person name="Frunzke J."/>
        </authorList>
    </citation>
    <scope>NUCLEOTIDE SEQUENCE</scope>
</reference>
<dbReference type="GO" id="GO:0004519">
    <property type="term" value="F:endonuclease activity"/>
    <property type="evidence" value="ECO:0007669"/>
    <property type="project" value="UniProtKB-KW"/>
</dbReference>
<keyword evidence="2" id="KW-0378">Hydrolase</keyword>
<dbReference type="SUPFAM" id="SSF54060">
    <property type="entry name" value="His-Me finger endonucleases"/>
    <property type="match status" value="1"/>
</dbReference>